<dbReference type="Pfam" id="PF02721">
    <property type="entry name" value="DUF223"/>
    <property type="match status" value="1"/>
</dbReference>
<evidence type="ECO:0000313" key="4">
    <source>
        <dbReference type="EMBL" id="CAL1395006.1"/>
    </source>
</evidence>
<proteinExistence type="predicted"/>
<dbReference type="InterPro" id="IPR012340">
    <property type="entry name" value="NA-bd_OB-fold"/>
</dbReference>
<feature type="compositionally biased region" description="Polar residues" evidence="1">
    <location>
        <begin position="413"/>
        <end position="424"/>
    </location>
</feature>
<feature type="compositionally biased region" description="Low complexity" evidence="1">
    <location>
        <begin position="401"/>
        <end position="412"/>
    </location>
</feature>
<gene>
    <name evidence="4" type="ORF">LTRI10_LOCUS35468</name>
</gene>
<organism evidence="4 5">
    <name type="scientific">Linum trigynum</name>
    <dbReference type="NCBI Taxonomy" id="586398"/>
    <lineage>
        <taxon>Eukaryota</taxon>
        <taxon>Viridiplantae</taxon>
        <taxon>Streptophyta</taxon>
        <taxon>Embryophyta</taxon>
        <taxon>Tracheophyta</taxon>
        <taxon>Spermatophyta</taxon>
        <taxon>Magnoliopsida</taxon>
        <taxon>eudicotyledons</taxon>
        <taxon>Gunneridae</taxon>
        <taxon>Pentapetalae</taxon>
        <taxon>rosids</taxon>
        <taxon>fabids</taxon>
        <taxon>Malpighiales</taxon>
        <taxon>Linaceae</taxon>
        <taxon>Linum</taxon>
    </lineage>
</organism>
<accession>A0AAV2F9S6</accession>
<dbReference type="InterPro" id="IPR013955">
    <property type="entry name" value="Rep_factor-A_C"/>
</dbReference>
<feature type="domain" description="Replication protein A 70 kDa DNA-binding subunit B/D first OB fold" evidence="2">
    <location>
        <begin position="4"/>
        <end position="106"/>
    </location>
</feature>
<sequence length="449" mass="50176">MDSQSIRDLESEKKIWSGQCRVSRMWLGVNVHTNKILHFDLILMDSKGNDIWVQIPPVLIETFKKMLKENHVYIIKNFDINTTGLKYRPIGNPYLIQFSRKTTVHHVPEVPAIPTFKFSFLNASQMAGKLGHVEILSDVVGQLRTHSDAITTTSLTRKTIRKELTLQLIEGDVVKNILVISAVSVGDFKDELSFSSSGSTVVYRNLDIPTVKAFATGTVQPELPVFVEPPPPPEFPVISLSELLKLQEDPDQEEMVFAVECKVVGIKSGWCYMGCPTCVLKPIQRQNEYYCVRCNKGISAKAAKYRVQLEVQSDLKSALFVLFEYEGKRYFGLSGHELFLKNGQNGDLPPDELLQLVGVTKRFHVKFNTNLFADSQAHFTVLRILEPTSKGEGYMIHKDGSSSSIASGPACSQPSSDHSGQSAIEKSIETPVDSDATPDNKLKRKMPLE</sequence>
<evidence type="ECO:0008006" key="6">
    <source>
        <dbReference type="Google" id="ProtNLM"/>
    </source>
</evidence>
<feature type="domain" description="Replication factor A C-terminal" evidence="3">
    <location>
        <begin position="257"/>
        <end position="383"/>
    </location>
</feature>
<dbReference type="AlphaFoldDB" id="A0AAV2F9S6"/>
<dbReference type="Pfam" id="PF08646">
    <property type="entry name" value="Rep_fac-A_C"/>
    <property type="match status" value="1"/>
</dbReference>
<feature type="compositionally biased region" description="Basic and acidic residues" evidence="1">
    <location>
        <begin position="438"/>
        <end position="449"/>
    </location>
</feature>
<dbReference type="PANTHER" id="PTHR47165:SF4">
    <property type="entry name" value="OS03G0429900 PROTEIN"/>
    <property type="match status" value="1"/>
</dbReference>
<reference evidence="4 5" key="1">
    <citation type="submission" date="2024-04" db="EMBL/GenBank/DDBJ databases">
        <authorList>
            <person name="Fracassetti M."/>
        </authorList>
    </citation>
    <scope>NUCLEOTIDE SEQUENCE [LARGE SCALE GENOMIC DNA]</scope>
</reference>
<keyword evidence="5" id="KW-1185">Reference proteome</keyword>
<dbReference type="InterPro" id="IPR003871">
    <property type="entry name" value="RFA1B/D_OB_1st"/>
</dbReference>
<name>A0AAV2F9S6_9ROSI</name>
<feature type="region of interest" description="Disordered" evidence="1">
    <location>
        <begin position="396"/>
        <end position="449"/>
    </location>
</feature>
<dbReference type="Gene3D" id="2.40.50.140">
    <property type="entry name" value="Nucleic acid-binding proteins"/>
    <property type="match status" value="2"/>
</dbReference>
<evidence type="ECO:0000259" key="3">
    <source>
        <dbReference type="Pfam" id="PF08646"/>
    </source>
</evidence>
<protein>
    <recommendedName>
        <fullName evidence="6">Replication factor A C-terminal domain-containing protein</fullName>
    </recommendedName>
</protein>
<dbReference type="PANTHER" id="PTHR47165">
    <property type="entry name" value="OS03G0429900 PROTEIN"/>
    <property type="match status" value="1"/>
</dbReference>
<evidence type="ECO:0000313" key="5">
    <source>
        <dbReference type="Proteomes" id="UP001497516"/>
    </source>
</evidence>
<dbReference type="EMBL" id="OZ034819">
    <property type="protein sequence ID" value="CAL1395006.1"/>
    <property type="molecule type" value="Genomic_DNA"/>
</dbReference>
<dbReference type="CDD" id="cd04480">
    <property type="entry name" value="RPA1_DBD_A_like"/>
    <property type="match status" value="1"/>
</dbReference>
<dbReference type="Proteomes" id="UP001497516">
    <property type="component" value="Chromosome 6"/>
</dbReference>
<evidence type="ECO:0000259" key="2">
    <source>
        <dbReference type="Pfam" id="PF02721"/>
    </source>
</evidence>
<evidence type="ECO:0000256" key="1">
    <source>
        <dbReference type="SAM" id="MobiDB-lite"/>
    </source>
</evidence>
<dbReference type="SUPFAM" id="SSF50249">
    <property type="entry name" value="Nucleic acid-binding proteins"/>
    <property type="match status" value="2"/>
</dbReference>